<organism evidence="3">
    <name type="scientific">Caenorhabditis brenneri</name>
    <name type="common">Nematode worm</name>
    <dbReference type="NCBI Taxonomy" id="135651"/>
    <lineage>
        <taxon>Eukaryota</taxon>
        <taxon>Metazoa</taxon>
        <taxon>Ecdysozoa</taxon>
        <taxon>Nematoda</taxon>
        <taxon>Chromadorea</taxon>
        <taxon>Rhabditida</taxon>
        <taxon>Rhabditina</taxon>
        <taxon>Rhabditomorpha</taxon>
        <taxon>Rhabditoidea</taxon>
        <taxon>Rhabditidae</taxon>
        <taxon>Peloderinae</taxon>
        <taxon>Caenorhabditis</taxon>
    </lineage>
</organism>
<feature type="region of interest" description="Disordered" evidence="1">
    <location>
        <begin position="1"/>
        <end position="200"/>
    </location>
</feature>
<feature type="compositionally biased region" description="Basic and acidic residues" evidence="1">
    <location>
        <begin position="177"/>
        <end position="191"/>
    </location>
</feature>
<dbReference type="Proteomes" id="UP000008068">
    <property type="component" value="Unassembled WGS sequence"/>
</dbReference>
<dbReference type="InParanoid" id="G0P7N7"/>
<protein>
    <submittedName>
        <fullName evidence="2">Uncharacterized protein</fullName>
    </submittedName>
</protein>
<evidence type="ECO:0000256" key="1">
    <source>
        <dbReference type="SAM" id="MobiDB-lite"/>
    </source>
</evidence>
<sequence>MRRRSPDQLGTAPPLAGINSDASSSSDARQHLVQVGNHIDYTESAEGLISGMPSSGSTGSSVTSSPRGKRRRSSDRFDTASPIAASDSGTSSSPDARQYMPLGASELLENRERPGDSMLNNFSNSKKLKSGNHLSGSTENPLELIPQVGDSDDFTRNDTESESEQSIPPILDDSEENERRARRERRRELNRRNQKKHYDKIKANCKKAREEIPRLREEWKKLKEANQCQLNLLNDEQKSEIDAISKRFEKQLAKVESSVEELKMKPAKDNSQVFRKKQNLVLKQQELEELRLKKQQDISKKPYPRPKTAAGNLWKRA</sequence>
<name>G0P7N7_CAEBE</name>
<accession>G0P7N7</accession>
<keyword evidence="3" id="KW-1185">Reference proteome</keyword>
<feature type="region of interest" description="Disordered" evidence="1">
    <location>
        <begin position="293"/>
        <end position="317"/>
    </location>
</feature>
<gene>
    <name evidence="2" type="ORF">CAEBREN_29098</name>
</gene>
<dbReference type="HOGENOM" id="CLU_877800_0_0_1"/>
<reference evidence="3" key="1">
    <citation type="submission" date="2011-07" db="EMBL/GenBank/DDBJ databases">
        <authorList>
            <consortium name="Caenorhabditis brenneri Sequencing and Analysis Consortium"/>
            <person name="Wilson R.K."/>
        </authorList>
    </citation>
    <scope>NUCLEOTIDE SEQUENCE [LARGE SCALE GENOMIC DNA]</scope>
    <source>
        <strain evidence="3">PB2801</strain>
    </source>
</reference>
<evidence type="ECO:0000313" key="3">
    <source>
        <dbReference type="Proteomes" id="UP000008068"/>
    </source>
</evidence>
<proteinExistence type="predicted"/>
<evidence type="ECO:0000313" key="2">
    <source>
        <dbReference type="EMBL" id="EGT47281.1"/>
    </source>
</evidence>
<dbReference type="EMBL" id="GL380117">
    <property type="protein sequence ID" value="EGT47281.1"/>
    <property type="molecule type" value="Genomic_DNA"/>
</dbReference>
<feature type="compositionally biased region" description="Low complexity" evidence="1">
    <location>
        <begin position="50"/>
        <end position="66"/>
    </location>
</feature>
<dbReference type="AlphaFoldDB" id="G0P7N7"/>